<dbReference type="PANTHER" id="PTHR13651">
    <property type="entry name" value="PROTEIN ABITRAM"/>
    <property type="match status" value="1"/>
</dbReference>
<dbReference type="EMBL" id="OU893336">
    <property type="protein sequence ID" value="CAG9793260.1"/>
    <property type="molecule type" value="Genomic_DNA"/>
</dbReference>
<dbReference type="OrthoDB" id="48130at2759"/>
<sequence>MHAYELKNVEKLNSEPKNRLHYNSTKQTTPIAMTEFNILDSIPDLTKVKTFTERYFTKRYILDFGGIKNNDIMLMYHSNRITLLYLAPSHSFFKKEGEYKLNFSIGNINRLNNAVKGKSKKGGQHLTPNSIICKIEYDDGTSFEVPCGIKGTLIEINEQLVDHPDVLKKEPDDGFIAVILSSIANSEATKNELLSHEKYVKLIKDVSK</sequence>
<keyword evidence="5" id="KW-1185">Reference proteome</keyword>
<name>A0A9N9RBY6_9NEOP</name>
<dbReference type="Pfam" id="PF01597">
    <property type="entry name" value="GCV_H"/>
    <property type="match status" value="1"/>
</dbReference>
<evidence type="ECO:0000256" key="2">
    <source>
        <dbReference type="ARBA" id="ARBA00019325"/>
    </source>
</evidence>
<dbReference type="Gene3D" id="2.40.50.100">
    <property type="match status" value="1"/>
</dbReference>
<evidence type="ECO:0000256" key="3">
    <source>
        <dbReference type="ARBA" id="ARBA00030463"/>
    </source>
</evidence>
<evidence type="ECO:0000256" key="1">
    <source>
        <dbReference type="ARBA" id="ARBA00010764"/>
    </source>
</evidence>
<dbReference type="GO" id="GO:0005634">
    <property type="term" value="C:nucleus"/>
    <property type="evidence" value="ECO:0007669"/>
    <property type="project" value="TreeGrafter"/>
</dbReference>
<organism evidence="4 5">
    <name type="scientific">Diatraea saccharalis</name>
    <name type="common">sugarcane borer</name>
    <dbReference type="NCBI Taxonomy" id="40085"/>
    <lineage>
        <taxon>Eukaryota</taxon>
        <taxon>Metazoa</taxon>
        <taxon>Ecdysozoa</taxon>
        <taxon>Arthropoda</taxon>
        <taxon>Hexapoda</taxon>
        <taxon>Insecta</taxon>
        <taxon>Pterygota</taxon>
        <taxon>Neoptera</taxon>
        <taxon>Endopterygota</taxon>
        <taxon>Lepidoptera</taxon>
        <taxon>Glossata</taxon>
        <taxon>Ditrysia</taxon>
        <taxon>Pyraloidea</taxon>
        <taxon>Crambidae</taxon>
        <taxon>Crambinae</taxon>
        <taxon>Diatraea</taxon>
    </lineage>
</organism>
<reference evidence="4" key="2">
    <citation type="submission" date="2022-10" db="EMBL/GenBank/DDBJ databases">
        <authorList>
            <consortium name="ENA_rothamsted_submissions"/>
            <consortium name="culmorum"/>
            <person name="King R."/>
        </authorList>
    </citation>
    <scope>NUCLEOTIDE SEQUENCE</scope>
</reference>
<dbReference type="PANTHER" id="PTHR13651:SF0">
    <property type="entry name" value="PROTEIN ABITRAM"/>
    <property type="match status" value="1"/>
</dbReference>
<accession>A0A9N9RBY6</accession>
<gene>
    <name evidence="4" type="ORF">DIATSA_LOCUS10720</name>
</gene>
<dbReference type="Proteomes" id="UP001153714">
    <property type="component" value="Chromosome 5"/>
</dbReference>
<reference evidence="4" key="1">
    <citation type="submission" date="2021-12" db="EMBL/GenBank/DDBJ databases">
        <authorList>
            <person name="King R."/>
        </authorList>
    </citation>
    <scope>NUCLEOTIDE SEQUENCE</scope>
</reference>
<comment type="similarity">
    <text evidence="1">Belongs to the ABITRAM family.</text>
</comment>
<dbReference type="SUPFAM" id="SSF51230">
    <property type="entry name" value="Single hybrid motif"/>
    <property type="match status" value="1"/>
</dbReference>
<proteinExistence type="inferred from homology"/>
<dbReference type="InterPro" id="IPR011053">
    <property type="entry name" value="Single_hybrid_motif"/>
</dbReference>
<evidence type="ECO:0000313" key="4">
    <source>
        <dbReference type="EMBL" id="CAG9793260.1"/>
    </source>
</evidence>
<dbReference type="InterPro" id="IPR039169">
    <property type="entry name" value="Abitram"/>
</dbReference>
<evidence type="ECO:0000313" key="5">
    <source>
        <dbReference type="Proteomes" id="UP001153714"/>
    </source>
</evidence>
<protein>
    <recommendedName>
        <fullName evidence="2">Protein Abitram</fullName>
    </recommendedName>
    <alternativeName>
        <fullName evidence="3">Actin-binding transcription modulator</fullName>
    </alternativeName>
</protein>
<dbReference type="AlphaFoldDB" id="A0A9N9RBY6"/>
<dbReference type="InterPro" id="IPR033753">
    <property type="entry name" value="GCV_H/Fam206"/>
</dbReference>